<dbReference type="AlphaFoldDB" id="A0A1E7JXS3"/>
<dbReference type="Proteomes" id="UP000176101">
    <property type="component" value="Unassembled WGS sequence"/>
</dbReference>
<evidence type="ECO:0000256" key="1">
    <source>
        <dbReference type="SAM" id="MobiDB-lite"/>
    </source>
</evidence>
<keyword evidence="3" id="KW-1185">Reference proteome</keyword>
<feature type="compositionally biased region" description="Basic and acidic residues" evidence="1">
    <location>
        <begin position="1"/>
        <end position="29"/>
    </location>
</feature>
<gene>
    <name evidence="2" type="ORF">AN216_20185</name>
</gene>
<evidence type="ECO:0000313" key="3">
    <source>
        <dbReference type="Proteomes" id="UP000176101"/>
    </source>
</evidence>
<comment type="caution">
    <text evidence="2">The sequence shown here is derived from an EMBL/GenBank/DDBJ whole genome shotgun (WGS) entry which is preliminary data.</text>
</comment>
<sequence>MQGRGETGETRTDHEDVVRGTRHPPHADRALPGFAGAVTSDTRPGLRRVATRGAGRALAASVILSVINDAIRSVATSRAPTRVTAHRWSSHSPEPHLTPALVCLSAGLLPGFGRVAEHAGEFVRTWEREGAGIS</sequence>
<name>A0A1E7JXS3_9ACTN</name>
<reference evidence="2 3" key="1">
    <citation type="journal article" date="2016" name="Front. Microbiol.">
        <title>Comparative Genomics Analysis of Streptomyces Species Reveals Their Adaptation to the Marine Environment and Their Diversity at the Genomic Level.</title>
        <authorList>
            <person name="Tian X."/>
            <person name="Zhang Z."/>
            <person name="Yang T."/>
            <person name="Chen M."/>
            <person name="Li J."/>
            <person name="Chen F."/>
            <person name="Yang J."/>
            <person name="Li W."/>
            <person name="Zhang B."/>
            <person name="Zhang Z."/>
            <person name="Wu J."/>
            <person name="Zhang C."/>
            <person name="Long L."/>
            <person name="Xiao J."/>
        </authorList>
    </citation>
    <scope>NUCLEOTIDE SEQUENCE [LARGE SCALE GENOMIC DNA]</scope>
    <source>
        <strain evidence="2 3">SCSIO 02100</strain>
    </source>
</reference>
<dbReference type="EMBL" id="LJGU01000138">
    <property type="protein sequence ID" value="OEU96490.1"/>
    <property type="molecule type" value="Genomic_DNA"/>
</dbReference>
<protein>
    <submittedName>
        <fullName evidence="2">Uncharacterized protein</fullName>
    </submittedName>
</protein>
<accession>A0A1E7JXS3</accession>
<dbReference type="STRING" id="1075402.AN216_20185"/>
<organism evidence="2 3">
    <name type="scientific">Streptomyces oceani</name>
    <dbReference type="NCBI Taxonomy" id="1075402"/>
    <lineage>
        <taxon>Bacteria</taxon>
        <taxon>Bacillati</taxon>
        <taxon>Actinomycetota</taxon>
        <taxon>Actinomycetes</taxon>
        <taxon>Kitasatosporales</taxon>
        <taxon>Streptomycetaceae</taxon>
        <taxon>Streptomyces</taxon>
    </lineage>
</organism>
<feature type="region of interest" description="Disordered" evidence="1">
    <location>
        <begin position="1"/>
        <end position="44"/>
    </location>
</feature>
<proteinExistence type="predicted"/>
<evidence type="ECO:0000313" key="2">
    <source>
        <dbReference type="EMBL" id="OEU96490.1"/>
    </source>
</evidence>